<dbReference type="OrthoDB" id="10071381at2759"/>
<accession>A0A197JUC8</accession>
<evidence type="ECO:0000256" key="1">
    <source>
        <dbReference type="ARBA" id="ARBA00004123"/>
    </source>
</evidence>
<evidence type="ECO:0000259" key="3">
    <source>
        <dbReference type="Pfam" id="PF04825"/>
    </source>
</evidence>
<dbReference type="GO" id="GO:0003682">
    <property type="term" value="F:chromatin binding"/>
    <property type="evidence" value="ECO:0007669"/>
    <property type="project" value="TreeGrafter"/>
</dbReference>
<dbReference type="GO" id="GO:0007064">
    <property type="term" value="P:mitotic sister chromatid cohesion"/>
    <property type="evidence" value="ECO:0007669"/>
    <property type="project" value="TreeGrafter"/>
</dbReference>
<dbReference type="GO" id="GO:0030892">
    <property type="term" value="C:mitotic cohesin complex"/>
    <property type="evidence" value="ECO:0007669"/>
    <property type="project" value="TreeGrafter"/>
</dbReference>
<dbReference type="STRING" id="1314771.A0A197JUC8"/>
<sequence length="138" mass="15264">MFYSEAILSKKGPLAKVWLAAHWERKLSKNQFLQTNLNNSVDAIMGADQAPMALRLSGQLLLGVARIYSRKTKYLLEDCNEALVKIKVAFRSDANSKGDSNLLMLDGDMGDLPGNRSRAAFNAITVPDAMTEFDLLMP</sequence>
<feature type="domain" description="Rad21/Rec8-like protein N-terminal" evidence="3">
    <location>
        <begin position="1"/>
        <end position="94"/>
    </location>
</feature>
<reference evidence="4 5" key="1">
    <citation type="submission" date="2016-05" db="EMBL/GenBank/DDBJ databases">
        <title>Genome sequencing reveals origins of a unique bacterial endosymbiosis in the earliest lineages of terrestrial Fungi.</title>
        <authorList>
            <consortium name="DOE Joint Genome Institute"/>
            <person name="Uehling J."/>
            <person name="Gryganskyi A."/>
            <person name="Hameed K."/>
            <person name="Tschaplinski T."/>
            <person name="Misztal P."/>
            <person name="Wu S."/>
            <person name="Desiro A."/>
            <person name="Vande Pol N."/>
            <person name="Du Z.-Y."/>
            <person name="Zienkiewicz A."/>
            <person name="Zienkiewicz K."/>
            <person name="Morin E."/>
            <person name="Tisserant E."/>
            <person name="Splivallo R."/>
            <person name="Hainaut M."/>
            <person name="Henrissat B."/>
            <person name="Ohm R."/>
            <person name="Kuo A."/>
            <person name="Yan J."/>
            <person name="Lipzen A."/>
            <person name="Nolan M."/>
            <person name="Labutti K."/>
            <person name="Barry K."/>
            <person name="Goldstein A."/>
            <person name="Labbe J."/>
            <person name="Schadt C."/>
            <person name="Tuskan G."/>
            <person name="Grigoriev I."/>
            <person name="Martin F."/>
            <person name="Vilgalys R."/>
            <person name="Bonito G."/>
        </authorList>
    </citation>
    <scope>NUCLEOTIDE SEQUENCE [LARGE SCALE GENOMIC DNA]</scope>
    <source>
        <strain evidence="4 5">AG-77</strain>
    </source>
</reference>
<gene>
    <name evidence="4" type="ORF">K457DRAFT_75579</name>
</gene>
<dbReference type="Pfam" id="PF04825">
    <property type="entry name" value="Rad21_Rec8_N"/>
    <property type="match status" value="1"/>
</dbReference>
<dbReference type="InterPro" id="IPR006910">
    <property type="entry name" value="Rad21_Rec8_N"/>
</dbReference>
<evidence type="ECO:0000313" key="4">
    <source>
        <dbReference type="EMBL" id="OAQ28892.1"/>
    </source>
</evidence>
<keyword evidence="2" id="KW-0539">Nucleus</keyword>
<dbReference type="PANTHER" id="PTHR12585:SF69">
    <property type="entry name" value="FI11703P"/>
    <property type="match status" value="1"/>
</dbReference>
<comment type="subcellular location">
    <subcellularLocation>
        <location evidence="1">Nucleus</location>
    </subcellularLocation>
</comment>
<dbReference type="Proteomes" id="UP000078512">
    <property type="component" value="Unassembled WGS sequence"/>
</dbReference>
<keyword evidence="5" id="KW-1185">Reference proteome</keyword>
<protein>
    <submittedName>
        <fullName evidence="4">Rad21/Rec8 like protein</fullName>
    </submittedName>
</protein>
<organism evidence="4 5">
    <name type="scientific">Linnemannia elongata AG-77</name>
    <dbReference type="NCBI Taxonomy" id="1314771"/>
    <lineage>
        <taxon>Eukaryota</taxon>
        <taxon>Fungi</taxon>
        <taxon>Fungi incertae sedis</taxon>
        <taxon>Mucoromycota</taxon>
        <taxon>Mortierellomycotina</taxon>
        <taxon>Mortierellomycetes</taxon>
        <taxon>Mortierellales</taxon>
        <taxon>Mortierellaceae</taxon>
        <taxon>Linnemannia</taxon>
    </lineage>
</organism>
<name>A0A197JUC8_9FUNG</name>
<dbReference type="GO" id="GO:1990414">
    <property type="term" value="P:replication-born double-strand break repair via sister chromatid exchange"/>
    <property type="evidence" value="ECO:0007669"/>
    <property type="project" value="TreeGrafter"/>
</dbReference>
<feature type="non-terminal residue" evidence="4">
    <location>
        <position position="138"/>
    </location>
</feature>
<dbReference type="GO" id="GO:0005634">
    <property type="term" value="C:nucleus"/>
    <property type="evidence" value="ECO:0007669"/>
    <property type="project" value="UniProtKB-SubCell"/>
</dbReference>
<dbReference type="EMBL" id="KV442045">
    <property type="protein sequence ID" value="OAQ28892.1"/>
    <property type="molecule type" value="Genomic_DNA"/>
</dbReference>
<evidence type="ECO:0000256" key="2">
    <source>
        <dbReference type="ARBA" id="ARBA00023242"/>
    </source>
</evidence>
<dbReference type="InterPro" id="IPR039781">
    <property type="entry name" value="Rad21/Rec8-like"/>
</dbReference>
<dbReference type="PANTHER" id="PTHR12585">
    <property type="entry name" value="SCC1 / RAD21 FAMILY MEMBER"/>
    <property type="match status" value="1"/>
</dbReference>
<dbReference type="AlphaFoldDB" id="A0A197JUC8"/>
<evidence type="ECO:0000313" key="5">
    <source>
        <dbReference type="Proteomes" id="UP000078512"/>
    </source>
</evidence>
<proteinExistence type="predicted"/>